<organism evidence="1 2">
    <name type="scientific">Dentiscutata heterogama</name>
    <dbReference type="NCBI Taxonomy" id="1316150"/>
    <lineage>
        <taxon>Eukaryota</taxon>
        <taxon>Fungi</taxon>
        <taxon>Fungi incertae sedis</taxon>
        <taxon>Mucoromycota</taxon>
        <taxon>Glomeromycotina</taxon>
        <taxon>Glomeromycetes</taxon>
        <taxon>Diversisporales</taxon>
        <taxon>Gigasporaceae</taxon>
        <taxon>Dentiscutata</taxon>
    </lineage>
</organism>
<proteinExistence type="predicted"/>
<dbReference type="EMBL" id="CAJVPU010052265">
    <property type="protein sequence ID" value="CAG8762890.1"/>
    <property type="molecule type" value="Genomic_DNA"/>
</dbReference>
<reference evidence="1" key="1">
    <citation type="submission" date="2021-06" db="EMBL/GenBank/DDBJ databases">
        <authorList>
            <person name="Kallberg Y."/>
            <person name="Tangrot J."/>
            <person name="Rosling A."/>
        </authorList>
    </citation>
    <scope>NUCLEOTIDE SEQUENCE</scope>
    <source>
        <strain evidence="1">IL203A</strain>
    </source>
</reference>
<feature type="non-terminal residue" evidence="1">
    <location>
        <position position="47"/>
    </location>
</feature>
<evidence type="ECO:0000313" key="2">
    <source>
        <dbReference type="Proteomes" id="UP000789702"/>
    </source>
</evidence>
<sequence>VVESMFIKRVNVCVSSLAECGKLFVFDFLKEYALDLLKMNIMITSPT</sequence>
<comment type="caution">
    <text evidence="1">The sequence shown here is derived from an EMBL/GenBank/DDBJ whole genome shotgun (WGS) entry which is preliminary data.</text>
</comment>
<keyword evidence="2" id="KW-1185">Reference proteome</keyword>
<gene>
    <name evidence="1" type="ORF">DHETER_LOCUS15373</name>
</gene>
<dbReference type="Proteomes" id="UP000789702">
    <property type="component" value="Unassembled WGS sequence"/>
</dbReference>
<evidence type="ECO:0000313" key="1">
    <source>
        <dbReference type="EMBL" id="CAG8762890.1"/>
    </source>
</evidence>
<name>A0ACA9QTM7_9GLOM</name>
<feature type="non-terminal residue" evidence="1">
    <location>
        <position position="1"/>
    </location>
</feature>
<protein>
    <submittedName>
        <fullName evidence="1">5622_t:CDS:1</fullName>
    </submittedName>
</protein>
<accession>A0ACA9QTM7</accession>